<protein>
    <submittedName>
        <fullName evidence="2">SLP adapter and CSK-interacting membrane-like protein</fullName>
    </submittedName>
</protein>
<dbReference type="EMBL" id="QBIY01011302">
    <property type="protein sequence ID" value="RXN33056.1"/>
    <property type="molecule type" value="Genomic_DNA"/>
</dbReference>
<evidence type="ECO:0000256" key="1">
    <source>
        <dbReference type="SAM" id="MobiDB-lite"/>
    </source>
</evidence>
<evidence type="ECO:0000313" key="2">
    <source>
        <dbReference type="EMBL" id="RXN33056.1"/>
    </source>
</evidence>
<gene>
    <name evidence="2" type="ORF">ROHU_015810</name>
</gene>
<proteinExistence type="predicted"/>
<feature type="region of interest" description="Disordered" evidence="1">
    <location>
        <begin position="15"/>
        <end position="41"/>
    </location>
</feature>
<dbReference type="AlphaFoldDB" id="A0A498NMQ2"/>
<comment type="caution">
    <text evidence="2">The sequence shown here is derived from an EMBL/GenBank/DDBJ whole genome shotgun (WGS) entry which is preliminary data.</text>
</comment>
<keyword evidence="3" id="KW-1185">Reference proteome</keyword>
<feature type="compositionally biased region" description="Basic and acidic residues" evidence="1">
    <location>
        <begin position="15"/>
        <end position="26"/>
    </location>
</feature>
<sequence>MVVFLMFTDNQVPHKEVQHKDLENEKPPLPSRDQFKSMDSVDQSYEDVDTAPDYVEIEDELKPPVPQQPTITPHYTIVETKNQEQDAVSEDYDDVIMPAINDSEEDYDDIGSTMMEFPSSRENPMSTHGRKGAWKFKRPKKFMRTFGFLLLQMYTSMMVKA</sequence>
<evidence type="ECO:0000313" key="3">
    <source>
        <dbReference type="Proteomes" id="UP000290572"/>
    </source>
</evidence>
<reference evidence="2 3" key="1">
    <citation type="submission" date="2018-03" db="EMBL/GenBank/DDBJ databases">
        <title>Draft genome sequence of Rohu Carp (Labeo rohita).</title>
        <authorList>
            <person name="Das P."/>
            <person name="Kushwaha B."/>
            <person name="Joshi C.G."/>
            <person name="Kumar D."/>
            <person name="Nagpure N.S."/>
            <person name="Sahoo L."/>
            <person name="Das S.P."/>
            <person name="Bit A."/>
            <person name="Patnaik S."/>
            <person name="Meher P.K."/>
            <person name="Jayasankar P."/>
            <person name="Koringa P.G."/>
            <person name="Patel N.V."/>
            <person name="Hinsu A.T."/>
            <person name="Kumar R."/>
            <person name="Pandey M."/>
            <person name="Agarwal S."/>
            <person name="Srivastava S."/>
            <person name="Singh M."/>
            <person name="Iquebal M.A."/>
            <person name="Jaiswal S."/>
            <person name="Angadi U.B."/>
            <person name="Kumar N."/>
            <person name="Raza M."/>
            <person name="Shah T.M."/>
            <person name="Rai A."/>
            <person name="Jena J.K."/>
        </authorList>
    </citation>
    <scope>NUCLEOTIDE SEQUENCE [LARGE SCALE GENOMIC DNA]</scope>
    <source>
        <strain evidence="2">DASCIFA01</strain>
        <tissue evidence="2">Testis</tissue>
    </source>
</reference>
<organism evidence="2 3">
    <name type="scientific">Labeo rohita</name>
    <name type="common">Indian major carp</name>
    <name type="synonym">Cyprinus rohita</name>
    <dbReference type="NCBI Taxonomy" id="84645"/>
    <lineage>
        <taxon>Eukaryota</taxon>
        <taxon>Metazoa</taxon>
        <taxon>Chordata</taxon>
        <taxon>Craniata</taxon>
        <taxon>Vertebrata</taxon>
        <taxon>Euteleostomi</taxon>
        <taxon>Actinopterygii</taxon>
        <taxon>Neopterygii</taxon>
        <taxon>Teleostei</taxon>
        <taxon>Ostariophysi</taxon>
        <taxon>Cypriniformes</taxon>
        <taxon>Cyprinidae</taxon>
        <taxon>Labeoninae</taxon>
        <taxon>Labeonini</taxon>
        <taxon>Labeo</taxon>
    </lineage>
</organism>
<dbReference type="Proteomes" id="UP000290572">
    <property type="component" value="Unassembled WGS sequence"/>
</dbReference>
<name>A0A498NMQ2_LABRO</name>
<accession>A0A498NMQ2</accession>